<evidence type="ECO:0000256" key="1">
    <source>
        <dbReference type="SAM" id="Phobius"/>
    </source>
</evidence>
<name>A0A132P8N1_ENTFC</name>
<dbReference type="RefSeq" id="WP_002326708.1">
    <property type="nucleotide sequence ID" value="NZ_AP026772.1"/>
</dbReference>
<evidence type="ECO:0000313" key="8">
    <source>
        <dbReference type="Proteomes" id="UP000469871"/>
    </source>
</evidence>
<dbReference type="EMBL" id="WEFP01000001">
    <property type="protein sequence ID" value="KAB7575888.1"/>
    <property type="molecule type" value="Genomic_DNA"/>
</dbReference>
<feature type="transmembrane region" description="Helical" evidence="1">
    <location>
        <begin position="78"/>
        <end position="97"/>
    </location>
</feature>
<dbReference type="Proteomes" id="UP000070452">
    <property type="component" value="Unassembled WGS sequence"/>
</dbReference>
<organism evidence="4 6">
    <name type="scientific">Enterococcus faecium</name>
    <name type="common">Streptococcus faecium</name>
    <dbReference type="NCBI Taxonomy" id="1352"/>
    <lineage>
        <taxon>Bacteria</taxon>
        <taxon>Bacillati</taxon>
        <taxon>Bacillota</taxon>
        <taxon>Bacilli</taxon>
        <taxon>Lactobacillales</taxon>
        <taxon>Enterococcaceae</taxon>
        <taxon>Enterococcus</taxon>
    </lineage>
</organism>
<evidence type="ECO:0000313" key="7">
    <source>
        <dbReference type="Proteomes" id="UP000183509"/>
    </source>
</evidence>
<feature type="transmembrane region" description="Helical" evidence="1">
    <location>
        <begin position="6"/>
        <end position="23"/>
    </location>
</feature>
<dbReference type="PATRIC" id="fig|1352.1358.peg.1263"/>
<dbReference type="EMBL" id="FKLM01000151">
    <property type="protein sequence ID" value="SAM54583.1"/>
    <property type="molecule type" value="Genomic_DNA"/>
</dbReference>
<dbReference type="Proteomes" id="UP000183509">
    <property type="component" value="Unassembled WGS sequence"/>
</dbReference>
<proteinExistence type="predicted"/>
<sequence length="105" mass="11897">MLFYSNFILIVAILLLLNIWIFDRSRNSSIGFRTKRSLSSKKNWVYSQTIFYGGIVLISLLSSTLYSLNIIDVSTSNSISIIGIIIAAIITQLFLVFGEKKRSKK</sequence>
<feature type="transmembrane region" description="Helical" evidence="1">
    <location>
        <begin position="44"/>
        <end position="66"/>
    </location>
</feature>
<keyword evidence="1" id="KW-0812">Transmembrane</keyword>
<evidence type="ECO:0000313" key="5">
    <source>
        <dbReference type="EMBL" id="SAM54583.1"/>
    </source>
</evidence>
<dbReference type="InterPro" id="IPR025962">
    <property type="entry name" value="SdpI/YhfL"/>
</dbReference>
<comment type="caution">
    <text evidence="4">The sequence shown here is derived from an EMBL/GenBank/DDBJ whole genome shotgun (WGS) entry which is preliminary data.</text>
</comment>
<dbReference type="Proteomes" id="UP000469871">
    <property type="component" value="Unassembled WGS sequence"/>
</dbReference>
<dbReference type="EMBL" id="LRHK01000001">
    <property type="protein sequence ID" value="KWX18696.1"/>
    <property type="molecule type" value="Genomic_DNA"/>
</dbReference>
<protein>
    <submittedName>
        <fullName evidence="2">SdpI family protein</fullName>
    </submittedName>
</protein>
<dbReference type="AlphaFoldDB" id="A0A132P8N1"/>
<evidence type="ECO:0000313" key="3">
    <source>
        <dbReference type="EMBL" id="KWX16369.1"/>
    </source>
</evidence>
<reference evidence="4 6" key="1">
    <citation type="submission" date="2016-01" db="EMBL/GenBank/DDBJ databases">
        <title>Molecular Mechanisms for transfer of large genomic segments between Enterococcus faecium strains.</title>
        <authorList>
            <person name="Garcia-Solache M.A."/>
            <person name="Lebreton F."/>
            <person name="Mclaughlin R.E."/>
            <person name="Whiteaker J.D."/>
            <person name="Gilmore M.S."/>
            <person name="Rice L.B."/>
        </authorList>
    </citation>
    <scope>NUCLEOTIDE SEQUENCE [LARGE SCALE GENOMIC DNA]</scope>
    <source>
        <strain evidence="4 6">D344RRF x C68</strain>
    </source>
</reference>
<dbReference type="GeneID" id="66454682"/>
<keyword evidence="1" id="KW-1133">Transmembrane helix</keyword>
<keyword evidence="1" id="KW-0472">Membrane</keyword>
<evidence type="ECO:0000313" key="6">
    <source>
        <dbReference type="Proteomes" id="UP000070452"/>
    </source>
</evidence>
<dbReference type="Pfam" id="PF13630">
    <property type="entry name" value="SdpI"/>
    <property type="match status" value="1"/>
</dbReference>
<dbReference type="EMBL" id="LRHK01000008">
    <property type="protein sequence ID" value="KWX16369.1"/>
    <property type="molecule type" value="Genomic_DNA"/>
</dbReference>
<evidence type="ECO:0000313" key="4">
    <source>
        <dbReference type="EMBL" id="KWX18696.1"/>
    </source>
</evidence>
<reference evidence="5 7" key="2">
    <citation type="submission" date="2016-04" db="EMBL/GenBank/DDBJ databases">
        <authorList>
            <person name="Millard A."/>
        </authorList>
    </citation>
    <scope>NUCLEOTIDE SEQUENCE [LARGE SCALE GENOMIC DNA]</scope>
    <source>
        <strain evidence="5">Isolate 22</strain>
    </source>
</reference>
<reference evidence="2 8" key="3">
    <citation type="submission" date="2019-10" db="EMBL/GenBank/DDBJ databases">
        <title>Evolutionary dynamics of vancomycin-resistant Enterococcus faecium during gastrointestinal tract colonization and bloodstream infection in immunocompromised pediatric patients.</title>
        <authorList>
            <person name="Chilambi G.S."/>
            <person name="Nordstrom H.R."/>
            <person name="Evans D.R."/>
            <person name="Ferrolino J."/>
            <person name="Hayden R.T."/>
            <person name="Maron G.M."/>
            <person name="Vo A.N."/>
            <person name="Gilmore M.S."/>
            <person name="Wolf J."/>
            <person name="Rosch J.W."/>
            <person name="Van Tyne D."/>
        </authorList>
    </citation>
    <scope>NUCLEOTIDE SEQUENCE [LARGE SCALE GENOMIC DNA]</scope>
    <source>
        <strain evidence="2 8">VRECG27</strain>
    </source>
</reference>
<accession>A0A132P8N1</accession>
<gene>
    <name evidence="4" type="ORF">AWT83_09535</name>
    <name evidence="3" type="ORF">AWT83_16680</name>
    <name evidence="5" type="ORF">DTPHA_603129</name>
    <name evidence="2" type="ORF">GBM73_00480</name>
</gene>
<evidence type="ECO:0000313" key="2">
    <source>
        <dbReference type="EMBL" id="KAB7575888.1"/>
    </source>
</evidence>